<evidence type="ECO:0000256" key="2">
    <source>
        <dbReference type="ARBA" id="ARBA00023002"/>
    </source>
</evidence>
<keyword evidence="4" id="KW-1185">Reference proteome</keyword>
<dbReference type="InterPro" id="IPR002347">
    <property type="entry name" value="SDR_fam"/>
</dbReference>
<dbReference type="STRING" id="1909395.BKM31_20340"/>
<comment type="similarity">
    <text evidence="1">Belongs to the short-chain dehydrogenases/reductases (SDR) family.</text>
</comment>
<proteinExistence type="inferred from homology"/>
<dbReference type="Proteomes" id="UP000190797">
    <property type="component" value="Chromosome"/>
</dbReference>
<evidence type="ECO:0000313" key="4">
    <source>
        <dbReference type="Proteomes" id="UP000190797"/>
    </source>
</evidence>
<dbReference type="InterPro" id="IPR020904">
    <property type="entry name" value="Sc_DH/Rdtase_CS"/>
</dbReference>
<dbReference type="EMBL" id="CP017717">
    <property type="protein sequence ID" value="AQZ63500.1"/>
    <property type="molecule type" value="Genomic_DNA"/>
</dbReference>
<dbReference type="CDD" id="cd05233">
    <property type="entry name" value="SDR_c"/>
    <property type="match status" value="1"/>
</dbReference>
<dbReference type="RefSeq" id="WP_080039682.1">
    <property type="nucleotide sequence ID" value="NZ_CP017717.1"/>
</dbReference>
<evidence type="ECO:0000313" key="3">
    <source>
        <dbReference type="EMBL" id="AQZ63500.1"/>
    </source>
</evidence>
<dbReference type="GO" id="GO:0016491">
    <property type="term" value="F:oxidoreductase activity"/>
    <property type="evidence" value="ECO:0007669"/>
    <property type="project" value="UniProtKB-KW"/>
</dbReference>
<dbReference type="FunFam" id="3.40.50.720:FF:000084">
    <property type="entry name" value="Short-chain dehydrogenase reductase"/>
    <property type="match status" value="1"/>
</dbReference>
<keyword evidence="2" id="KW-0560">Oxidoreductase</keyword>
<dbReference type="Pfam" id="PF13561">
    <property type="entry name" value="adh_short_C2"/>
    <property type="match status" value="1"/>
</dbReference>
<name>A0A1U9ZZY6_9ACTN</name>
<dbReference type="Gene3D" id="3.40.50.720">
    <property type="entry name" value="NAD(P)-binding Rossmann-like Domain"/>
    <property type="match status" value="1"/>
</dbReference>
<reference evidence="4" key="1">
    <citation type="journal article" date="2017" name="Med. Chem. Commun.">
        <title>Nonomuraea sp. ATCC 55076 harbours the largest actinomycete chromosome to date and the kistamicin biosynthetic gene cluster.</title>
        <authorList>
            <person name="Nazari B."/>
            <person name="Forneris C.C."/>
            <person name="Gibson M.I."/>
            <person name="Moon K."/>
            <person name="Schramma K.R."/>
            <person name="Seyedsayamdost M.R."/>
        </authorList>
    </citation>
    <scope>NUCLEOTIDE SEQUENCE [LARGE SCALE GENOMIC DNA]</scope>
    <source>
        <strain evidence="4">ATCC 55076</strain>
    </source>
</reference>
<dbReference type="PRINTS" id="PR00081">
    <property type="entry name" value="GDHRDH"/>
</dbReference>
<accession>A0A1U9ZZY6</accession>
<dbReference type="SUPFAM" id="SSF51735">
    <property type="entry name" value="NAD(P)-binding Rossmann-fold domains"/>
    <property type="match status" value="1"/>
</dbReference>
<organism evidence="3 4">
    <name type="scientific">[Actinomadura] parvosata subsp. kistnae</name>
    <dbReference type="NCBI Taxonomy" id="1909395"/>
    <lineage>
        <taxon>Bacteria</taxon>
        <taxon>Bacillati</taxon>
        <taxon>Actinomycetota</taxon>
        <taxon>Actinomycetes</taxon>
        <taxon>Streptosporangiales</taxon>
        <taxon>Streptosporangiaceae</taxon>
        <taxon>Nonomuraea</taxon>
    </lineage>
</organism>
<dbReference type="PANTHER" id="PTHR43639">
    <property type="entry name" value="OXIDOREDUCTASE, SHORT-CHAIN DEHYDROGENASE/REDUCTASE FAMILY (AFU_ORTHOLOGUE AFUA_5G02870)"/>
    <property type="match status" value="1"/>
</dbReference>
<dbReference type="PANTHER" id="PTHR43639:SF1">
    <property type="entry name" value="SHORT-CHAIN DEHYDROGENASE_REDUCTASE FAMILY PROTEIN"/>
    <property type="match status" value="1"/>
</dbReference>
<dbReference type="KEGG" id="noa:BKM31_20340"/>
<dbReference type="InterPro" id="IPR036291">
    <property type="entry name" value="NAD(P)-bd_dom_sf"/>
</dbReference>
<evidence type="ECO:0000256" key="1">
    <source>
        <dbReference type="ARBA" id="ARBA00006484"/>
    </source>
</evidence>
<dbReference type="PROSITE" id="PS00061">
    <property type="entry name" value="ADH_SHORT"/>
    <property type="match status" value="1"/>
</dbReference>
<protein>
    <submittedName>
        <fullName evidence="3">Oxidoreductase</fullName>
    </submittedName>
</protein>
<sequence length="244" mass="24961">MTRGRVALVTGGSRGIGAAIARRLAEDGMDVAITYERAADRAAATVKDIEATGARGLAIPAQAADAAALHGAVDRTVAELGRLDVLVNNAGIAPYGPLDEVTLEEIDRTLAVHPRACLVLAQAAARRMGAGGRIITIGSSLAERVPYPGWTLYAMSKSALIGLTKGLARDLGPRGITANLVHPGSTDTEMNPADGPGADEERAYTALNRYCTPQDIAATVAHLAGEGGRTITGTAITVDAGTTA</sequence>
<dbReference type="OrthoDB" id="3571370at2"/>
<dbReference type="PRINTS" id="PR00080">
    <property type="entry name" value="SDRFAMILY"/>
</dbReference>
<dbReference type="AlphaFoldDB" id="A0A1U9ZZY6"/>
<gene>
    <name evidence="3" type="ORF">BKM31_20340</name>
</gene>